<name>A0AB38E7I9_XANCH</name>
<accession>A0AB38E7I9</accession>
<dbReference type="Proteomes" id="UP000234166">
    <property type="component" value="Unassembled WGS sequence"/>
</dbReference>
<evidence type="ECO:0000313" key="1">
    <source>
        <dbReference type="EMBL" id="SON93111.1"/>
    </source>
</evidence>
<comment type="caution">
    <text evidence="1">The sequence shown here is derived from an EMBL/GenBank/DDBJ whole genome shotgun (WGS) entry which is preliminary data.</text>
</comment>
<gene>
    <name evidence="1" type="ORF">XAP7430_980010</name>
</gene>
<evidence type="ECO:0000313" key="2">
    <source>
        <dbReference type="Proteomes" id="UP000234166"/>
    </source>
</evidence>
<organism evidence="1 2">
    <name type="scientific">Xanthomonas campestris pv. phaseoli</name>
    <dbReference type="NCBI Taxonomy" id="317013"/>
    <lineage>
        <taxon>Bacteria</taxon>
        <taxon>Pseudomonadati</taxon>
        <taxon>Pseudomonadota</taxon>
        <taxon>Gammaproteobacteria</taxon>
        <taxon>Lysobacterales</taxon>
        <taxon>Lysobacteraceae</taxon>
        <taxon>Xanthomonas</taxon>
    </lineage>
</organism>
<sequence>MLHLWHLANDRKDTRA</sequence>
<protein>
    <submittedName>
        <fullName evidence="1">Uncharacterized protein</fullName>
    </submittedName>
</protein>
<proteinExistence type="predicted"/>
<dbReference type="EMBL" id="OCYS01000158">
    <property type="protein sequence ID" value="SON93111.1"/>
    <property type="molecule type" value="Genomic_DNA"/>
</dbReference>
<dbReference type="AlphaFoldDB" id="A0AB38E7I9"/>
<reference evidence="1 2" key="1">
    <citation type="submission" date="2017-10" db="EMBL/GenBank/DDBJ databases">
        <authorList>
            <person name="Regsiter A."/>
            <person name="William W."/>
        </authorList>
    </citation>
    <scope>NUCLEOTIDE SEQUENCE [LARGE SCALE GENOMIC DNA]</scope>
    <source>
        <strain evidence="1 2">CFBP7430</strain>
    </source>
</reference>